<dbReference type="SUPFAM" id="SSF53850">
    <property type="entry name" value="Periplasmic binding protein-like II"/>
    <property type="match status" value="1"/>
</dbReference>
<keyword evidence="2" id="KW-0732">Signal</keyword>
<dbReference type="PROSITE" id="PS51257">
    <property type="entry name" value="PROKAR_LIPOPROTEIN"/>
    <property type="match status" value="1"/>
</dbReference>
<dbReference type="RefSeq" id="WP_109940757.1">
    <property type="nucleotide sequence ID" value="NZ_CP176366.1"/>
</dbReference>
<reference evidence="3 4" key="1">
    <citation type="submission" date="2018-05" db="EMBL/GenBank/DDBJ databases">
        <title>Draft genome of Methanospirillum stamsii Pt1.</title>
        <authorList>
            <person name="Dueholm M.S."/>
            <person name="Nielsen P.H."/>
            <person name="Bakmann L.F."/>
            <person name="Otzen D.E."/>
        </authorList>
    </citation>
    <scope>NUCLEOTIDE SEQUENCE [LARGE SCALE GENOMIC DNA]</scope>
    <source>
        <strain evidence="3 4">Pt1</strain>
    </source>
</reference>
<proteinExistence type="predicted"/>
<evidence type="ECO:0000313" key="3">
    <source>
        <dbReference type="EMBL" id="PWR74538.1"/>
    </source>
</evidence>
<sequence length="281" mass="30802">MKAIPSIFCILFVLMATLLVCGCTSGNQSDNLVQEPEKEQIIDTNSSSAKTLLVYCGAGMKEPMEEIAKMYQEKEGTKIEYTYGGSAQLLSQIELYKKGDVYMPGARSYIQSAMDKGFVDKSEDIVYHVLAIAVPKGNPGNITGIQDLVRPGVRVAIGEPSGPAVGTASQKMLEKNKLWNETQKNIVVKSGTVNELLVYVAMNQADAALIWTELLNPESMELVEIPKEIGKVDVVPIGTLTFSENKEDAEKFINFVASDEGKEIYKKHGFEIYPLAKYGDA</sequence>
<organism evidence="3 4">
    <name type="scientific">Methanospirillum stamsii</name>
    <dbReference type="NCBI Taxonomy" id="1277351"/>
    <lineage>
        <taxon>Archaea</taxon>
        <taxon>Methanobacteriati</taxon>
        <taxon>Methanobacteriota</taxon>
        <taxon>Stenosarchaea group</taxon>
        <taxon>Methanomicrobia</taxon>
        <taxon>Methanomicrobiales</taxon>
        <taxon>Methanospirillaceae</taxon>
        <taxon>Methanospirillum</taxon>
    </lineage>
</organism>
<evidence type="ECO:0000256" key="2">
    <source>
        <dbReference type="ARBA" id="ARBA00022729"/>
    </source>
</evidence>
<dbReference type="Pfam" id="PF13531">
    <property type="entry name" value="SBP_bac_11"/>
    <property type="match status" value="1"/>
</dbReference>
<keyword evidence="1" id="KW-0479">Metal-binding</keyword>
<evidence type="ECO:0000313" key="4">
    <source>
        <dbReference type="Proteomes" id="UP000245934"/>
    </source>
</evidence>
<dbReference type="Gene3D" id="3.40.190.10">
    <property type="entry name" value="Periplasmic binding protein-like II"/>
    <property type="match status" value="2"/>
</dbReference>
<dbReference type="InterPro" id="IPR050682">
    <property type="entry name" value="ModA/WtpA"/>
</dbReference>
<dbReference type="Proteomes" id="UP000245934">
    <property type="component" value="Unassembled WGS sequence"/>
</dbReference>
<dbReference type="OrthoDB" id="15033at2157"/>
<comment type="caution">
    <text evidence="3">The sequence shown here is derived from an EMBL/GenBank/DDBJ whole genome shotgun (WGS) entry which is preliminary data.</text>
</comment>
<dbReference type="GO" id="GO:0046872">
    <property type="term" value="F:metal ion binding"/>
    <property type="evidence" value="ECO:0007669"/>
    <property type="project" value="UniProtKB-KW"/>
</dbReference>
<dbReference type="EMBL" id="QGMZ01000017">
    <property type="protein sequence ID" value="PWR74538.1"/>
    <property type="molecule type" value="Genomic_DNA"/>
</dbReference>
<name>A0A2V2NDN7_9EURY</name>
<protein>
    <submittedName>
        <fullName evidence="3">Molybdate ABC transporter substrate-binding protein</fullName>
    </submittedName>
</protein>
<accession>A0A2V2NDN7</accession>
<dbReference type="PANTHER" id="PTHR30632">
    <property type="entry name" value="MOLYBDATE-BINDING PERIPLASMIC PROTEIN"/>
    <property type="match status" value="1"/>
</dbReference>
<keyword evidence="4" id="KW-1185">Reference proteome</keyword>
<dbReference type="CDD" id="cd13517">
    <property type="entry name" value="PBP2_ModA3_like"/>
    <property type="match status" value="1"/>
</dbReference>
<dbReference type="InterPro" id="IPR005950">
    <property type="entry name" value="ModA"/>
</dbReference>
<dbReference type="PANTHER" id="PTHR30632:SF0">
    <property type="entry name" value="SULFATE-BINDING PROTEIN"/>
    <property type="match status" value="1"/>
</dbReference>
<dbReference type="NCBIfam" id="TIGR01256">
    <property type="entry name" value="modA"/>
    <property type="match status" value="1"/>
</dbReference>
<gene>
    <name evidence="3" type="primary">modA</name>
    <name evidence="3" type="ORF">DLD82_08815</name>
</gene>
<evidence type="ECO:0000256" key="1">
    <source>
        <dbReference type="ARBA" id="ARBA00022723"/>
    </source>
</evidence>
<dbReference type="GO" id="GO:0015689">
    <property type="term" value="P:molybdate ion transport"/>
    <property type="evidence" value="ECO:0007669"/>
    <property type="project" value="InterPro"/>
</dbReference>
<dbReference type="PIRSF" id="PIRSF004846">
    <property type="entry name" value="ModA"/>
    <property type="match status" value="1"/>
</dbReference>
<dbReference type="GeneID" id="97607957"/>
<dbReference type="AlphaFoldDB" id="A0A2V2NDN7"/>
<dbReference type="GO" id="GO:0030973">
    <property type="term" value="F:molybdate ion binding"/>
    <property type="evidence" value="ECO:0007669"/>
    <property type="project" value="TreeGrafter"/>
</dbReference>